<dbReference type="OrthoDB" id="6059044at2"/>
<name>A0A1D9GLD3_9GAMM</name>
<sequence length="142" mass="16459">MAAHTKKGTIAREQLEDAVDLFFAKRYISCTTLLGAAEEMLGTVFKEKQGVDLLENEWRAVNRTRSLLGDPHLSKRDIQRLKKSGYNALKHYDPGEPDRLHVDGFKEAFMLLQRVTQMADHLEIRYSNRDVNQTWYDSNWST</sequence>
<dbReference type="AlphaFoldDB" id="A0A1D9GLD3"/>
<reference evidence="1 2" key="1">
    <citation type="submission" date="2016-10" db="EMBL/GenBank/DDBJ databases">
        <title>Marinobacter salinus sp. nov., a moderately halophilic bacterium isolated from a tidal flat environment.</title>
        <authorList>
            <person name="Park S.-J."/>
        </authorList>
    </citation>
    <scope>NUCLEOTIDE SEQUENCE [LARGE SCALE GENOMIC DNA]</scope>
    <source>
        <strain evidence="1 2">Hb8</strain>
    </source>
</reference>
<evidence type="ECO:0008006" key="3">
    <source>
        <dbReference type="Google" id="ProtNLM"/>
    </source>
</evidence>
<dbReference type="Proteomes" id="UP000177445">
    <property type="component" value="Chromosome"/>
</dbReference>
<keyword evidence="2" id="KW-1185">Reference proteome</keyword>
<evidence type="ECO:0000313" key="1">
    <source>
        <dbReference type="EMBL" id="AOY88456.1"/>
    </source>
</evidence>
<organism evidence="1 2">
    <name type="scientific">Marinobacter salinus</name>
    <dbReference type="NCBI Taxonomy" id="1874317"/>
    <lineage>
        <taxon>Bacteria</taxon>
        <taxon>Pseudomonadati</taxon>
        <taxon>Pseudomonadota</taxon>
        <taxon>Gammaproteobacteria</taxon>
        <taxon>Pseudomonadales</taxon>
        <taxon>Marinobacteraceae</taxon>
        <taxon>Marinobacter</taxon>
    </lineage>
</organism>
<proteinExistence type="predicted"/>
<protein>
    <recommendedName>
        <fullName evidence="3">HEPN domain-containing protein</fullName>
    </recommendedName>
</protein>
<accession>A0A1D9GLD3</accession>
<dbReference type="EMBL" id="CP017715">
    <property type="protein sequence ID" value="AOY88456.1"/>
    <property type="molecule type" value="Genomic_DNA"/>
</dbReference>
<dbReference type="KEGG" id="msq:BKP64_09920"/>
<dbReference type="RefSeq" id="WP_070969225.1">
    <property type="nucleotide sequence ID" value="NZ_CP017715.1"/>
</dbReference>
<dbReference type="STRING" id="1874317.BKP64_09920"/>
<gene>
    <name evidence="1" type="ORF">BKP64_09920</name>
</gene>
<evidence type="ECO:0000313" key="2">
    <source>
        <dbReference type="Proteomes" id="UP000177445"/>
    </source>
</evidence>